<dbReference type="GO" id="GO:0005737">
    <property type="term" value="C:cytoplasm"/>
    <property type="evidence" value="ECO:0007669"/>
    <property type="project" value="TreeGrafter"/>
</dbReference>
<evidence type="ECO:0000256" key="8">
    <source>
        <dbReference type="SAM" id="MobiDB-lite"/>
    </source>
</evidence>
<dbReference type="EMBL" id="JAWWNJ010000222">
    <property type="protein sequence ID" value="KAK6969486.1"/>
    <property type="molecule type" value="Genomic_DNA"/>
</dbReference>
<evidence type="ECO:0000256" key="6">
    <source>
        <dbReference type="ARBA" id="ARBA00034617"/>
    </source>
</evidence>
<dbReference type="PROSITE" id="PS51192">
    <property type="entry name" value="HELICASE_ATP_BIND_1"/>
    <property type="match status" value="1"/>
</dbReference>
<comment type="caution">
    <text evidence="11">The sequence shown here is derived from an EMBL/GenBank/DDBJ whole genome shotgun (WGS) entry which is preliminary data.</text>
</comment>
<keyword evidence="4" id="KW-0238">DNA-binding</keyword>
<evidence type="ECO:0000256" key="2">
    <source>
        <dbReference type="ARBA" id="ARBA00022741"/>
    </source>
</evidence>
<dbReference type="GO" id="GO:0016787">
    <property type="term" value="F:hydrolase activity"/>
    <property type="evidence" value="ECO:0007669"/>
    <property type="project" value="UniProtKB-KW"/>
</dbReference>
<dbReference type="AlphaFoldDB" id="A0AAV9Z373"/>
<dbReference type="SMART" id="SM00490">
    <property type="entry name" value="HELICc"/>
    <property type="match status" value="1"/>
</dbReference>
<keyword evidence="5" id="KW-0413">Isomerase</keyword>
<dbReference type="GO" id="GO:0003677">
    <property type="term" value="F:DNA binding"/>
    <property type="evidence" value="ECO:0007669"/>
    <property type="project" value="UniProtKB-KW"/>
</dbReference>
<evidence type="ECO:0000259" key="9">
    <source>
        <dbReference type="PROSITE" id="PS51192"/>
    </source>
</evidence>
<feature type="compositionally biased region" description="Low complexity" evidence="8">
    <location>
        <begin position="619"/>
        <end position="637"/>
    </location>
</feature>
<keyword evidence="12" id="KW-1185">Reference proteome</keyword>
<protein>
    <recommendedName>
        <fullName evidence="7">DNA 3'-5' helicase</fullName>
        <ecNumber evidence="7">5.6.2.4</ecNumber>
    </recommendedName>
</protein>
<gene>
    <name evidence="11" type="ORF">R3P38DRAFT_2670759</name>
</gene>
<keyword evidence="2" id="KW-0547">Nucleotide-binding</keyword>
<feature type="domain" description="Helicase ATP-binding" evidence="9">
    <location>
        <begin position="62"/>
        <end position="248"/>
    </location>
</feature>
<reference evidence="11 12" key="1">
    <citation type="journal article" date="2024" name="J Genomics">
        <title>Draft genome sequencing and assembly of Favolaschia claudopus CIRM-BRFM 2984 isolated from oak limbs.</title>
        <authorList>
            <person name="Navarro D."/>
            <person name="Drula E."/>
            <person name="Chaduli D."/>
            <person name="Cazenave R."/>
            <person name="Ahrendt S."/>
            <person name="Wang J."/>
            <person name="Lipzen A."/>
            <person name="Daum C."/>
            <person name="Barry K."/>
            <person name="Grigoriev I.V."/>
            <person name="Favel A."/>
            <person name="Rosso M.N."/>
            <person name="Martin F."/>
        </authorList>
    </citation>
    <scope>NUCLEOTIDE SEQUENCE [LARGE SCALE GENOMIC DNA]</scope>
    <source>
        <strain evidence="11 12">CIRM-BRFM 2984</strain>
    </source>
</reference>
<dbReference type="GO" id="GO:0000724">
    <property type="term" value="P:double-strand break repair via homologous recombination"/>
    <property type="evidence" value="ECO:0007669"/>
    <property type="project" value="TreeGrafter"/>
</dbReference>
<dbReference type="EC" id="5.6.2.4" evidence="7"/>
<dbReference type="SMART" id="SM00487">
    <property type="entry name" value="DEXDc"/>
    <property type="match status" value="1"/>
</dbReference>
<dbReference type="InterPro" id="IPR001650">
    <property type="entry name" value="Helicase_C-like"/>
</dbReference>
<accession>A0AAV9Z373</accession>
<proteinExistence type="inferred from homology"/>
<evidence type="ECO:0000313" key="12">
    <source>
        <dbReference type="Proteomes" id="UP001362999"/>
    </source>
</evidence>
<organism evidence="11 12">
    <name type="scientific">Favolaschia claudopus</name>
    <dbReference type="NCBI Taxonomy" id="2862362"/>
    <lineage>
        <taxon>Eukaryota</taxon>
        <taxon>Fungi</taxon>
        <taxon>Dikarya</taxon>
        <taxon>Basidiomycota</taxon>
        <taxon>Agaricomycotina</taxon>
        <taxon>Agaricomycetes</taxon>
        <taxon>Agaricomycetidae</taxon>
        <taxon>Agaricales</taxon>
        <taxon>Marasmiineae</taxon>
        <taxon>Mycenaceae</taxon>
        <taxon>Favolaschia</taxon>
    </lineage>
</organism>
<evidence type="ECO:0000256" key="5">
    <source>
        <dbReference type="ARBA" id="ARBA00023235"/>
    </source>
</evidence>
<keyword evidence="11" id="KW-0378">Hydrolase</keyword>
<evidence type="ECO:0000256" key="4">
    <source>
        <dbReference type="ARBA" id="ARBA00023125"/>
    </source>
</evidence>
<dbReference type="GO" id="GO:0005694">
    <property type="term" value="C:chromosome"/>
    <property type="evidence" value="ECO:0007669"/>
    <property type="project" value="TreeGrafter"/>
</dbReference>
<dbReference type="SUPFAM" id="SSF52540">
    <property type="entry name" value="P-loop containing nucleoside triphosphate hydrolases"/>
    <property type="match status" value="1"/>
</dbReference>
<dbReference type="GO" id="GO:0009378">
    <property type="term" value="F:four-way junction helicase activity"/>
    <property type="evidence" value="ECO:0007669"/>
    <property type="project" value="TreeGrafter"/>
</dbReference>
<dbReference type="InterPro" id="IPR027417">
    <property type="entry name" value="P-loop_NTPase"/>
</dbReference>
<feature type="compositionally biased region" description="Low complexity" evidence="8">
    <location>
        <begin position="596"/>
        <end position="612"/>
    </location>
</feature>
<dbReference type="InterPro" id="IPR014001">
    <property type="entry name" value="Helicase_ATP-bd"/>
</dbReference>
<dbReference type="Gene3D" id="3.40.50.300">
    <property type="entry name" value="P-loop containing nucleotide triphosphate hydrolases"/>
    <property type="match status" value="2"/>
</dbReference>
<feature type="region of interest" description="Disordered" evidence="8">
    <location>
        <begin position="589"/>
        <end position="657"/>
    </location>
</feature>
<evidence type="ECO:0000259" key="10">
    <source>
        <dbReference type="PROSITE" id="PS51194"/>
    </source>
</evidence>
<evidence type="ECO:0000256" key="1">
    <source>
        <dbReference type="ARBA" id="ARBA00005446"/>
    </source>
</evidence>
<comment type="catalytic activity">
    <reaction evidence="6">
        <text>Couples ATP hydrolysis with the unwinding of duplex DNA by translocating in the 3'-5' direction.</text>
        <dbReference type="EC" id="5.6.2.4"/>
    </reaction>
</comment>
<dbReference type="GO" id="GO:0043138">
    <property type="term" value="F:3'-5' DNA helicase activity"/>
    <property type="evidence" value="ECO:0007669"/>
    <property type="project" value="UniProtKB-EC"/>
</dbReference>
<dbReference type="InterPro" id="IPR011545">
    <property type="entry name" value="DEAD/DEAH_box_helicase_dom"/>
</dbReference>
<evidence type="ECO:0000313" key="11">
    <source>
        <dbReference type="EMBL" id="KAK6969486.1"/>
    </source>
</evidence>
<name>A0AAV9Z373_9AGAR</name>
<dbReference type="PROSITE" id="PS51194">
    <property type="entry name" value="HELICASE_CTER"/>
    <property type="match status" value="1"/>
</dbReference>
<dbReference type="Proteomes" id="UP001362999">
    <property type="component" value="Unassembled WGS sequence"/>
</dbReference>
<evidence type="ECO:0000256" key="3">
    <source>
        <dbReference type="ARBA" id="ARBA00022840"/>
    </source>
</evidence>
<dbReference type="PANTHER" id="PTHR13710:SF105">
    <property type="entry name" value="ATP-DEPENDENT DNA HELICASE Q1"/>
    <property type="match status" value="1"/>
</dbReference>
<keyword evidence="3" id="KW-0067">ATP-binding</keyword>
<dbReference type="Pfam" id="PF00271">
    <property type="entry name" value="Helicase_C"/>
    <property type="match status" value="1"/>
</dbReference>
<dbReference type="GO" id="GO:0005524">
    <property type="term" value="F:ATP binding"/>
    <property type="evidence" value="ECO:0007669"/>
    <property type="project" value="UniProtKB-KW"/>
</dbReference>
<sequence length="678" mass="74711">MDPLEAPLPLSQFAFNSFRSLSPTFMATLTPAERLIAMEAFLCLDIASKGKMAPRELQIRSAIAARQGKDLIVRSGTGTGKTLAMILPVLMLPKDSVVITVAPLRLIQDNHVSEFTKYGITSIAINSYTPTTPEFWQSIKKHSKYQHYTVSPEQCGPYKGHIPKFATLVHDPAWAKKIHLLQIDEAHFISSTGQGQGEESAFRPAFSDLGERLRVHLPSTTPCAAFSATMPSKTMAVVMKTLRMDPENTVKVLLSTNRPNLVYSTICMNGTTKNLSNLDFLAPQPLPTDYLPPRCVVFIDDKKRAAEVEEHLNSRLPPHLASKRPFRKYHSGMSKQYLEQIAAQFKSGDIIGLIATECVSNGFDVADIRLIVLLGVAKSVDESDQRGGRGGRDGLECLVLTIAERWAFEHLAANNPDHKPGSKEERTAESSIEYASTKLCKRKFLADYNEDTTAEALLCDGTCCDNDDPSFDLSDFLPGFCVDEDSDSDAPPKKPRRKYRPLVAREPLDDVIRSWRDATHVADSVLKSYPKSYIVSDKSIGLLARERPQTFRIPGDITTFLNESSEWHSRHALDILTLIQTYDYKPALDALDSSDDPSSSSDSETDSISSQSGQHQLDSSPDCSPSPSVTSSRSNSPEPAPSPPPLVTTVGRPVRKAAREHAIAGIADQVSKRQRIAE</sequence>
<feature type="domain" description="Helicase C-terminal" evidence="10">
    <location>
        <begin position="285"/>
        <end position="440"/>
    </location>
</feature>
<evidence type="ECO:0000256" key="7">
    <source>
        <dbReference type="ARBA" id="ARBA00034808"/>
    </source>
</evidence>
<dbReference type="PANTHER" id="PTHR13710">
    <property type="entry name" value="DNA HELICASE RECQ FAMILY MEMBER"/>
    <property type="match status" value="1"/>
</dbReference>
<comment type="similarity">
    <text evidence="1">Belongs to the helicase family. RecQ subfamily.</text>
</comment>
<dbReference type="Pfam" id="PF00270">
    <property type="entry name" value="DEAD"/>
    <property type="match status" value="1"/>
</dbReference>